<evidence type="ECO:0000313" key="1">
    <source>
        <dbReference type="EMBL" id="MBC8589898.1"/>
    </source>
</evidence>
<comment type="caution">
    <text evidence="1">The sequence shown here is derived from an EMBL/GenBank/DDBJ whole genome shotgun (WGS) entry which is preliminary data.</text>
</comment>
<accession>A0A926EX18</accession>
<reference evidence="1 2" key="1">
    <citation type="submission" date="2020-08" db="EMBL/GenBank/DDBJ databases">
        <title>Genome public.</title>
        <authorList>
            <person name="Liu C."/>
            <person name="Sun Q."/>
        </authorList>
    </citation>
    <scope>NUCLEOTIDE SEQUENCE [LARGE SCALE GENOMIC DNA]</scope>
    <source>
        <strain evidence="1 2">NSJ-26</strain>
    </source>
</reference>
<protein>
    <submittedName>
        <fullName evidence="1">Uncharacterized protein</fullName>
    </submittedName>
</protein>
<evidence type="ECO:0000313" key="2">
    <source>
        <dbReference type="Proteomes" id="UP000601522"/>
    </source>
</evidence>
<organism evidence="1 2">
    <name type="scientific">Wansuia hejianensis</name>
    <dbReference type="NCBI Taxonomy" id="2763667"/>
    <lineage>
        <taxon>Bacteria</taxon>
        <taxon>Bacillati</taxon>
        <taxon>Bacillota</taxon>
        <taxon>Clostridia</taxon>
        <taxon>Lachnospirales</taxon>
        <taxon>Lachnospiraceae</taxon>
        <taxon>Wansuia</taxon>
    </lineage>
</organism>
<keyword evidence="2" id="KW-1185">Reference proteome</keyword>
<sequence>MLEDNFDKNFKIWTPHKDVDEVYDTEGVGFRDEGFVVLCIPDHFERDKRSDYNVKLVWDDVVSYTVTDESYRPELWASESEVAEVWTFYISESSDYLNKFREKIILYLKKPIIF</sequence>
<dbReference type="AlphaFoldDB" id="A0A926EX18"/>
<dbReference type="EMBL" id="JACRTK010000001">
    <property type="protein sequence ID" value="MBC8589898.1"/>
    <property type="molecule type" value="Genomic_DNA"/>
</dbReference>
<dbReference type="RefSeq" id="WP_249322710.1">
    <property type="nucleotide sequence ID" value="NZ_JACRTK010000001.1"/>
</dbReference>
<gene>
    <name evidence="1" type="ORF">H8689_01915</name>
</gene>
<dbReference type="Proteomes" id="UP000601522">
    <property type="component" value="Unassembled WGS sequence"/>
</dbReference>
<proteinExistence type="predicted"/>
<name>A0A926EX18_9FIRM</name>